<accession>A0AC60PRW3</accession>
<evidence type="ECO:0000313" key="1">
    <source>
        <dbReference type="EMBL" id="KAG0423564.1"/>
    </source>
</evidence>
<comment type="caution">
    <text evidence="1">The sequence shown here is derived from an EMBL/GenBank/DDBJ whole genome shotgun (WGS) entry which is preliminary data.</text>
</comment>
<sequence>GTQTNMIDLDLRGFVKHFKPTIEHKKKRNHKDDNTGGQQTQVESQTGVYGKRKIPHVQIDTKQWCSATHELVAVSIELGDSDIKDS</sequence>
<dbReference type="Proteomes" id="UP000805193">
    <property type="component" value="Unassembled WGS sequence"/>
</dbReference>
<name>A0AC60PRW3_IXOPE</name>
<reference evidence="1 2" key="1">
    <citation type="journal article" date="2020" name="Cell">
        <title>Large-Scale Comparative Analyses of Tick Genomes Elucidate Their Genetic Diversity and Vector Capacities.</title>
        <authorList>
            <consortium name="Tick Genome and Microbiome Consortium (TIGMIC)"/>
            <person name="Jia N."/>
            <person name="Wang J."/>
            <person name="Shi W."/>
            <person name="Du L."/>
            <person name="Sun Y."/>
            <person name="Zhan W."/>
            <person name="Jiang J.F."/>
            <person name="Wang Q."/>
            <person name="Zhang B."/>
            <person name="Ji P."/>
            <person name="Bell-Sakyi L."/>
            <person name="Cui X.M."/>
            <person name="Yuan T.T."/>
            <person name="Jiang B.G."/>
            <person name="Yang W.F."/>
            <person name="Lam T.T."/>
            <person name="Chang Q.C."/>
            <person name="Ding S.J."/>
            <person name="Wang X.J."/>
            <person name="Zhu J.G."/>
            <person name="Ruan X.D."/>
            <person name="Zhao L."/>
            <person name="Wei J.T."/>
            <person name="Ye R.Z."/>
            <person name="Que T.C."/>
            <person name="Du C.H."/>
            <person name="Zhou Y.H."/>
            <person name="Cheng J.X."/>
            <person name="Dai P.F."/>
            <person name="Guo W.B."/>
            <person name="Han X.H."/>
            <person name="Huang E.J."/>
            <person name="Li L.F."/>
            <person name="Wei W."/>
            <person name="Gao Y.C."/>
            <person name="Liu J.Z."/>
            <person name="Shao H.Z."/>
            <person name="Wang X."/>
            <person name="Wang C.C."/>
            <person name="Yang T.C."/>
            <person name="Huo Q.B."/>
            <person name="Li W."/>
            <person name="Chen H.Y."/>
            <person name="Chen S.E."/>
            <person name="Zhou L.G."/>
            <person name="Ni X.B."/>
            <person name="Tian J.H."/>
            <person name="Sheng Y."/>
            <person name="Liu T."/>
            <person name="Pan Y.S."/>
            <person name="Xia L.Y."/>
            <person name="Li J."/>
            <person name="Zhao F."/>
            <person name="Cao W.C."/>
        </authorList>
    </citation>
    <scope>NUCLEOTIDE SEQUENCE [LARGE SCALE GENOMIC DNA]</scope>
    <source>
        <strain evidence="1">Iper-2018</strain>
    </source>
</reference>
<keyword evidence="2" id="KW-1185">Reference proteome</keyword>
<gene>
    <name evidence="1" type="ORF">HPB47_000672</name>
</gene>
<organism evidence="1 2">
    <name type="scientific">Ixodes persulcatus</name>
    <name type="common">Taiga tick</name>
    <dbReference type="NCBI Taxonomy" id="34615"/>
    <lineage>
        <taxon>Eukaryota</taxon>
        <taxon>Metazoa</taxon>
        <taxon>Ecdysozoa</taxon>
        <taxon>Arthropoda</taxon>
        <taxon>Chelicerata</taxon>
        <taxon>Arachnida</taxon>
        <taxon>Acari</taxon>
        <taxon>Parasitiformes</taxon>
        <taxon>Ixodida</taxon>
        <taxon>Ixodoidea</taxon>
        <taxon>Ixodidae</taxon>
        <taxon>Ixodinae</taxon>
        <taxon>Ixodes</taxon>
    </lineage>
</organism>
<evidence type="ECO:0000313" key="2">
    <source>
        <dbReference type="Proteomes" id="UP000805193"/>
    </source>
</evidence>
<dbReference type="EMBL" id="JABSTQ010010087">
    <property type="protein sequence ID" value="KAG0423564.1"/>
    <property type="molecule type" value="Genomic_DNA"/>
</dbReference>
<proteinExistence type="predicted"/>
<feature type="non-terminal residue" evidence="1">
    <location>
        <position position="1"/>
    </location>
</feature>
<protein>
    <submittedName>
        <fullName evidence="1">Uncharacterized protein</fullName>
    </submittedName>
</protein>